<evidence type="ECO:0000256" key="1">
    <source>
        <dbReference type="SAM" id="MobiDB-lite"/>
    </source>
</evidence>
<keyword evidence="3" id="KW-1185">Reference proteome</keyword>
<dbReference type="Proteomes" id="UP000284706">
    <property type="component" value="Unassembled WGS sequence"/>
</dbReference>
<sequence>MAAPQPQEAQARRPSPPQSRPTCAPSPSGSLISPPLLRLTPRTPIPITPPTPPWAGVIMPNACWKDNSTSGIRQSLCVRIGYAVNRKAPHVNSPNADHAKYCGTRVPKHCVKRRTPVPVLSKGRRRGRAPWSSWSIWPSQGAAGRGRP</sequence>
<comment type="caution">
    <text evidence="2">The sequence shown here is derived from an EMBL/GenBank/DDBJ whole genome shotgun (WGS) entry which is preliminary data.</text>
</comment>
<dbReference type="OrthoDB" id="5594178at2759"/>
<dbReference type="EMBL" id="NHYE01000895">
    <property type="protein sequence ID" value="PPR01879.1"/>
    <property type="molecule type" value="Genomic_DNA"/>
</dbReference>
<protein>
    <submittedName>
        <fullName evidence="2">Uncharacterized protein</fullName>
    </submittedName>
</protein>
<feature type="compositionally biased region" description="Pro residues" evidence="1">
    <location>
        <begin position="43"/>
        <end position="52"/>
    </location>
</feature>
<name>A0A409YFT6_9AGAR</name>
<organism evidence="2 3">
    <name type="scientific">Gymnopilus dilepis</name>
    <dbReference type="NCBI Taxonomy" id="231916"/>
    <lineage>
        <taxon>Eukaryota</taxon>
        <taxon>Fungi</taxon>
        <taxon>Dikarya</taxon>
        <taxon>Basidiomycota</taxon>
        <taxon>Agaricomycotina</taxon>
        <taxon>Agaricomycetes</taxon>
        <taxon>Agaricomycetidae</taxon>
        <taxon>Agaricales</taxon>
        <taxon>Agaricineae</taxon>
        <taxon>Hymenogastraceae</taxon>
        <taxon>Gymnopilus</taxon>
    </lineage>
</organism>
<accession>A0A409YFT6</accession>
<dbReference type="AlphaFoldDB" id="A0A409YFT6"/>
<evidence type="ECO:0000313" key="2">
    <source>
        <dbReference type="EMBL" id="PPR01879.1"/>
    </source>
</evidence>
<dbReference type="InParanoid" id="A0A409YFT6"/>
<evidence type="ECO:0000313" key="3">
    <source>
        <dbReference type="Proteomes" id="UP000284706"/>
    </source>
</evidence>
<feature type="compositionally biased region" description="Low complexity" evidence="1">
    <location>
        <begin position="25"/>
        <end position="42"/>
    </location>
</feature>
<gene>
    <name evidence="2" type="ORF">CVT26_008430</name>
</gene>
<feature type="compositionally biased region" description="Low complexity" evidence="1">
    <location>
        <begin position="1"/>
        <end position="13"/>
    </location>
</feature>
<reference evidence="2 3" key="1">
    <citation type="journal article" date="2018" name="Evol. Lett.">
        <title>Horizontal gene cluster transfer increased hallucinogenic mushroom diversity.</title>
        <authorList>
            <person name="Reynolds H.T."/>
            <person name="Vijayakumar V."/>
            <person name="Gluck-Thaler E."/>
            <person name="Korotkin H.B."/>
            <person name="Matheny P.B."/>
            <person name="Slot J.C."/>
        </authorList>
    </citation>
    <scope>NUCLEOTIDE SEQUENCE [LARGE SCALE GENOMIC DNA]</scope>
    <source>
        <strain evidence="2 3">SRW20</strain>
    </source>
</reference>
<proteinExistence type="predicted"/>
<feature type="region of interest" description="Disordered" evidence="1">
    <location>
        <begin position="1"/>
        <end position="52"/>
    </location>
</feature>